<organism evidence="1 2">
    <name type="scientific">Arctium lappa</name>
    <name type="common">Greater burdock</name>
    <name type="synonym">Lappa major</name>
    <dbReference type="NCBI Taxonomy" id="4217"/>
    <lineage>
        <taxon>Eukaryota</taxon>
        <taxon>Viridiplantae</taxon>
        <taxon>Streptophyta</taxon>
        <taxon>Embryophyta</taxon>
        <taxon>Tracheophyta</taxon>
        <taxon>Spermatophyta</taxon>
        <taxon>Magnoliopsida</taxon>
        <taxon>eudicotyledons</taxon>
        <taxon>Gunneridae</taxon>
        <taxon>Pentapetalae</taxon>
        <taxon>asterids</taxon>
        <taxon>campanulids</taxon>
        <taxon>Asterales</taxon>
        <taxon>Asteraceae</taxon>
        <taxon>Carduoideae</taxon>
        <taxon>Cardueae</taxon>
        <taxon>Arctiinae</taxon>
        <taxon>Arctium</taxon>
    </lineage>
</organism>
<keyword evidence="2" id="KW-1185">Reference proteome</keyword>
<accession>A0ACB9CK05</accession>
<evidence type="ECO:0000313" key="1">
    <source>
        <dbReference type="EMBL" id="KAI3734584.1"/>
    </source>
</evidence>
<dbReference type="Proteomes" id="UP001055879">
    <property type="component" value="Linkage Group LG04"/>
</dbReference>
<comment type="caution">
    <text evidence="1">The sequence shown here is derived from an EMBL/GenBank/DDBJ whole genome shotgun (WGS) entry which is preliminary data.</text>
</comment>
<dbReference type="EMBL" id="CM042050">
    <property type="protein sequence ID" value="KAI3734584.1"/>
    <property type="molecule type" value="Genomic_DNA"/>
</dbReference>
<evidence type="ECO:0000313" key="2">
    <source>
        <dbReference type="Proteomes" id="UP001055879"/>
    </source>
</evidence>
<reference evidence="2" key="1">
    <citation type="journal article" date="2022" name="Mol. Ecol. Resour.">
        <title>The genomes of chicory, endive, great burdock and yacon provide insights into Asteraceae palaeo-polyploidization history and plant inulin production.</title>
        <authorList>
            <person name="Fan W."/>
            <person name="Wang S."/>
            <person name="Wang H."/>
            <person name="Wang A."/>
            <person name="Jiang F."/>
            <person name="Liu H."/>
            <person name="Zhao H."/>
            <person name="Xu D."/>
            <person name="Zhang Y."/>
        </authorList>
    </citation>
    <scope>NUCLEOTIDE SEQUENCE [LARGE SCALE GENOMIC DNA]</scope>
    <source>
        <strain evidence="2">cv. Niubang</strain>
    </source>
</reference>
<proteinExistence type="predicted"/>
<protein>
    <submittedName>
        <fullName evidence="1">Uncharacterized protein</fullName>
    </submittedName>
</protein>
<sequence>MVIPSILLKFMFPSPSSWFVTAMMAVNLLALMDAGYMEIKGKNMRYSKFLNAGVAKKQEMKLSSRNGMLLFYTPAFLVGLASFFVFPLQDLRFVSLASALTIHFFKRVLEVLFLHKYSGSMALESAIIITMSYTSSTATMIYAQFLSRDVSEPMVDLKYIGIGLFVIGTIGNFYHHCLLANLRKKGDKEYKIPRGGLFDLVICPHYMFEILANVGILSISQTLYAFAFTLGTIFYLTGRSYGTRKWYLSKFGDKFPKDVKALIPYVF</sequence>
<name>A0ACB9CK05_ARCLA</name>
<gene>
    <name evidence="1" type="ORF">L6452_14055</name>
</gene>
<reference evidence="1 2" key="2">
    <citation type="journal article" date="2022" name="Mol. Ecol. Resour.">
        <title>The genomes of chicory, endive, great burdock and yacon provide insights into Asteraceae paleo-polyploidization history and plant inulin production.</title>
        <authorList>
            <person name="Fan W."/>
            <person name="Wang S."/>
            <person name="Wang H."/>
            <person name="Wang A."/>
            <person name="Jiang F."/>
            <person name="Liu H."/>
            <person name="Zhao H."/>
            <person name="Xu D."/>
            <person name="Zhang Y."/>
        </authorList>
    </citation>
    <scope>NUCLEOTIDE SEQUENCE [LARGE SCALE GENOMIC DNA]</scope>
    <source>
        <strain evidence="2">cv. Niubang</strain>
    </source>
</reference>